<organism evidence="4 5">
    <name type="scientific">Phytophthora fragariaefolia</name>
    <dbReference type="NCBI Taxonomy" id="1490495"/>
    <lineage>
        <taxon>Eukaryota</taxon>
        <taxon>Sar</taxon>
        <taxon>Stramenopiles</taxon>
        <taxon>Oomycota</taxon>
        <taxon>Peronosporomycetes</taxon>
        <taxon>Peronosporales</taxon>
        <taxon>Peronosporaceae</taxon>
        <taxon>Phytophthora</taxon>
    </lineage>
</organism>
<name>A0A9W6Y0B7_9STRA</name>
<evidence type="ECO:0000313" key="4">
    <source>
        <dbReference type="EMBL" id="GMF48761.1"/>
    </source>
</evidence>
<gene>
    <name evidence="4" type="ORF">Pfra01_001898800</name>
</gene>
<dbReference type="CDD" id="cd00303">
    <property type="entry name" value="retropepsin_like"/>
    <property type="match status" value="1"/>
</dbReference>
<feature type="region of interest" description="Disordered" evidence="2">
    <location>
        <begin position="130"/>
        <end position="156"/>
    </location>
</feature>
<dbReference type="EMBL" id="BSXT01002403">
    <property type="protein sequence ID" value="GMF48761.1"/>
    <property type="molecule type" value="Genomic_DNA"/>
</dbReference>
<dbReference type="GO" id="GO:0004190">
    <property type="term" value="F:aspartic-type endopeptidase activity"/>
    <property type="evidence" value="ECO:0007669"/>
    <property type="project" value="InterPro"/>
</dbReference>
<dbReference type="AlphaFoldDB" id="A0A9W6Y0B7"/>
<proteinExistence type="predicted"/>
<dbReference type="PROSITE" id="PS50175">
    <property type="entry name" value="ASP_PROT_RETROV"/>
    <property type="match status" value="1"/>
</dbReference>
<dbReference type="Proteomes" id="UP001165121">
    <property type="component" value="Unassembled WGS sequence"/>
</dbReference>
<evidence type="ECO:0000256" key="1">
    <source>
        <dbReference type="ARBA" id="ARBA00022801"/>
    </source>
</evidence>
<evidence type="ECO:0000259" key="3">
    <source>
        <dbReference type="PROSITE" id="PS50175"/>
    </source>
</evidence>
<accession>A0A9W6Y0B7</accession>
<dbReference type="InterPro" id="IPR001995">
    <property type="entry name" value="Peptidase_A2_cat"/>
</dbReference>
<dbReference type="SUPFAM" id="SSF50630">
    <property type="entry name" value="Acid proteases"/>
    <property type="match status" value="1"/>
</dbReference>
<comment type="caution">
    <text evidence="4">The sequence shown here is derived from an EMBL/GenBank/DDBJ whole genome shotgun (WGS) entry which is preliminary data.</text>
</comment>
<dbReference type="PROSITE" id="PS00141">
    <property type="entry name" value="ASP_PROTEASE"/>
    <property type="match status" value="1"/>
</dbReference>
<dbReference type="Pfam" id="PF13650">
    <property type="entry name" value="Asp_protease_2"/>
    <property type="match status" value="1"/>
</dbReference>
<dbReference type="GO" id="GO:0006508">
    <property type="term" value="P:proteolysis"/>
    <property type="evidence" value="ECO:0007669"/>
    <property type="project" value="InterPro"/>
</dbReference>
<evidence type="ECO:0000313" key="5">
    <source>
        <dbReference type="Proteomes" id="UP001165121"/>
    </source>
</evidence>
<evidence type="ECO:0000256" key="2">
    <source>
        <dbReference type="SAM" id="MobiDB-lite"/>
    </source>
</evidence>
<keyword evidence="5" id="KW-1185">Reference proteome</keyword>
<feature type="domain" description="Peptidase A2" evidence="3">
    <location>
        <begin position="36"/>
        <end position="129"/>
    </location>
</feature>
<dbReference type="OrthoDB" id="167658at2759"/>
<protein>
    <submittedName>
        <fullName evidence="4">Unnamed protein product</fullName>
    </submittedName>
</protein>
<sequence length="247" mass="26789">MICGDFTPVELSGAQYGTSSKSPLLFHEVVVNGTTLRMLVDSGATHCIVKQGIFQELPDASTSVVVARGFDGATQSRKVRTCDLEVRCDCCATVLTPFLEWPLEHMYDGILGQPWLRSANPCIDWGRGVISRGPPPTPATSPPSDDYSPRDASTLSSQLGAELPADQCECNLLSMDDFLVGLRNGDYEEVYRMDMNASVVSMVVPDIIARVLNEFADAMPDELPDGLPPMRPIEHDVVMKPGAQPSS</sequence>
<keyword evidence="1" id="KW-0378">Hydrolase</keyword>
<dbReference type="Gene3D" id="2.40.70.10">
    <property type="entry name" value="Acid Proteases"/>
    <property type="match status" value="1"/>
</dbReference>
<reference evidence="4" key="1">
    <citation type="submission" date="2023-04" db="EMBL/GenBank/DDBJ databases">
        <title>Phytophthora fragariaefolia NBRC 109709.</title>
        <authorList>
            <person name="Ichikawa N."/>
            <person name="Sato H."/>
            <person name="Tonouchi N."/>
        </authorList>
    </citation>
    <scope>NUCLEOTIDE SEQUENCE</scope>
    <source>
        <strain evidence="4">NBRC 109709</strain>
    </source>
</reference>
<dbReference type="InterPro" id="IPR021109">
    <property type="entry name" value="Peptidase_aspartic_dom_sf"/>
</dbReference>
<dbReference type="InterPro" id="IPR001969">
    <property type="entry name" value="Aspartic_peptidase_AS"/>
</dbReference>